<comment type="caution">
    <text evidence="1">The sequence shown here is derived from an EMBL/GenBank/DDBJ whole genome shotgun (WGS) entry which is preliminary data.</text>
</comment>
<proteinExistence type="predicted"/>
<evidence type="ECO:0000313" key="1">
    <source>
        <dbReference type="EMBL" id="KAI4369819.1"/>
    </source>
</evidence>
<sequence>MSCSESFETGAESANSNSVTSERRCKHGMRAVLYISWSRSNPGRRFFRCPVWKDDDCGFFSWYDDVIPPRQKEIISHLVETKKLLESKVELMQKKESAMEDVIKHLEAQVMKHKMFQSSHQLEQRANQAFVSFHLRQLKFFFAL</sequence>
<name>A0ACB9QT68_9MYRT</name>
<reference evidence="2" key="1">
    <citation type="journal article" date="2023" name="Front. Plant Sci.">
        <title>Chromosomal-level genome assembly of Melastoma candidum provides insights into trichome evolution.</title>
        <authorList>
            <person name="Zhong Y."/>
            <person name="Wu W."/>
            <person name="Sun C."/>
            <person name="Zou P."/>
            <person name="Liu Y."/>
            <person name="Dai S."/>
            <person name="Zhou R."/>
        </authorList>
    </citation>
    <scope>NUCLEOTIDE SEQUENCE [LARGE SCALE GENOMIC DNA]</scope>
</reference>
<organism evidence="1 2">
    <name type="scientific">Melastoma candidum</name>
    <dbReference type="NCBI Taxonomy" id="119954"/>
    <lineage>
        <taxon>Eukaryota</taxon>
        <taxon>Viridiplantae</taxon>
        <taxon>Streptophyta</taxon>
        <taxon>Embryophyta</taxon>
        <taxon>Tracheophyta</taxon>
        <taxon>Spermatophyta</taxon>
        <taxon>Magnoliopsida</taxon>
        <taxon>eudicotyledons</taxon>
        <taxon>Gunneridae</taxon>
        <taxon>Pentapetalae</taxon>
        <taxon>rosids</taxon>
        <taxon>malvids</taxon>
        <taxon>Myrtales</taxon>
        <taxon>Melastomataceae</taxon>
        <taxon>Melastomatoideae</taxon>
        <taxon>Melastomateae</taxon>
        <taxon>Melastoma</taxon>
    </lineage>
</organism>
<accession>A0ACB9QT68</accession>
<protein>
    <submittedName>
        <fullName evidence="1">Uncharacterized protein</fullName>
    </submittedName>
</protein>
<dbReference type="EMBL" id="CM042884">
    <property type="protein sequence ID" value="KAI4369819.1"/>
    <property type="molecule type" value="Genomic_DNA"/>
</dbReference>
<gene>
    <name evidence="1" type="ORF">MLD38_018222</name>
</gene>
<evidence type="ECO:0000313" key="2">
    <source>
        <dbReference type="Proteomes" id="UP001057402"/>
    </source>
</evidence>
<dbReference type="Proteomes" id="UP001057402">
    <property type="component" value="Chromosome 5"/>
</dbReference>
<keyword evidence="2" id="KW-1185">Reference proteome</keyword>